<protein>
    <recommendedName>
        <fullName evidence="6">Cytochrome c domain-containing protein</fullName>
    </recommendedName>
</protein>
<dbReference type="GO" id="GO:0020037">
    <property type="term" value="F:heme binding"/>
    <property type="evidence" value="ECO:0007669"/>
    <property type="project" value="InterPro"/>
</dbReference>
<dbReference type="Pfam" id="PF13728">
    <property type="entry name" value="TraF"/>
    <property type="match status" value="1"/>
</dbReference>
<keyword evidence="8" id="KW-1185">Reference proteome</keyword>
<keyword evidence="5" id="KW-0732">Signal</keyword>
<keyword evidence="1 3" id="KW-0479">Metal-binding</keyword>
<feature type="region of interest" description="Disordered" evidence="4">
    <location>
        <begin position="337"/>
        <end position="358"/>
    </location>
</feature>
<comment type="caution">
    <text evidence="7">The sequence shown here is derived from an EMBL/GenBank/DDBJ whole genome shotgun (WGS) entry which is preliminary data.</text>
</comment>
<sequence length="358" mass="38579">MLLRPTSLSFSLPSRLALLCSVAAALIAQPVVAQERAQEGAQAVAQASATVPASASLDGAAARPDALLEAPVEPRYWRRSREGWFWQKDPPPVAVPKPAPAAPRAAKPLDPDDRDLAELDAFKVRLERALNVATQNPTEANVMRYLEMLTQARQKASTFADMAQAVAVRMPWIDHTLTGGGRPSLPGAQRAYDTIRMQDRDQLLREMAQTHGLYFFFRRNCAYCHVQAPMLAQFQKKYGFTVYAVTLDGGTLPDFPNAVPDQGLAEKVAEAMGVPTQHFVVPAVVLAKPATREVVPVGFGAMTMDEMADRVAMVVRVRDGGAGRGSRHALAALVGVDAQPQGPGAESGDPSLLRGLRP</sequence>
<organism evidence="7 8">
    <name type="scientific">Rubrivivax rivuli</name>
    <dbReference type="NCBI Taxonomy" id="1862385"/>
    <lineage>
        <taxon>Bacteria</taxon>
        <taxon>Pseudomonadati</taxon>
        <taxon>Pseudomonadota</taxon>
        <taxon>Betaproteobacteria</taxon>
        <taxon>Burkholderiales</taxon>
        <taxon>Sphaerotilaceae</taxon>
        <taxon>Rubrivivax</taxon>
    </lineage>
</organism>
<dbReference type="Gene3D" id="3.40.30.10">
    <property type="entry name" value="Glutaredoxin"/>
    <property type="match status" value="1"/>
</dbReference>
<accession>A0A437R7Z4</accession>
<name>A0A437R7Z4_9BURK</name>
<proteinExistence type="predicted"/>
<feature type="compositionally biased region" description="Pro residues" evidence="4">
    <location>
        <begin position="89"/>
        <end position="101"/>
    </location>
</feature>
<evidence type="ECO:0000256" key="5">
    <source>
        <dbReference type="SAM" id="SignalP"/>
    </source>
</evidence>
<reference evidence="7 8" key="1">
    <citation type="submission" date="2019-01" db="EMBL/GenBank/DDBJ databases">
        <authorList>
            <person name="Chen W.-M."/>
        </authorList>
    </citation>
    <scope>NUCLEOTIDE SEQUENCE [LARGE SCALE GENOMIC DNA]</scope>
    <source>
        <strain evidence="7 8">KYPY4</strain>
    </source>
</reference>
<feature type="region of interest" description="Disordered" evidence="4">
    <location>
        <begin position="88"/>
        <end position="112"/>
    </location>
</feature>
<dbReference type="GO" id="GO:0046872">
    <property type="term" value="F:metal ion binding"/>
    <property type="evidence" value="ECO:0007669"/>
    <property type="project" value="UniProtKB-KW"/>
</dbReference>
<evidence type="ECO:0000259" key="6">
    <source>
        <dbReference type="PROSITE" id="PS51007"/>
    </source>
</evidence>
<dbReference type="OrthoDB" id="5559625at2"/>
<evidence type="ECO:0000256" key="4">
    <source>
        <dbReference type="SAM" id="MobiDB-lite"/>
    </source>
</evidence>
<dbReference type="RefSeq" id="WP_128230812.1">
    <property type="nucleotide sequence ID" value="NZ_SACR01000009.1"/>
</dbReference>
<dbReference type="GO" id="GO:0009055">
    <property type="term" value="F:electron transfer activity"/>
    <property type="evidence" value="ECO:0007669"/>
    <property type="project" value="InterPro"/>
</dbReference>
<dbReference type="AlphaFoldDB" id="A0A437R7Z4"/>
<dbReference type="InterPro" id="IPR009056">
    <property type="entry name" value="Cyt_c-like_dom"/>
</dbReference>
<evidence type="ECO:0000313" key="8">
    <source>
        <dbReference type="Proteomes" id="UP000285575"/>
    </source>
</evidence>
<feature type="domain" description="Cytochrome c" evidence="6">
    <location>
        <begin position="207"/>
        <end position="318"/>
    </location>
</feature>
<dbReference type="Proteomes" id="UP000285575">
    <property type="component" value="Unassembled WGS sequence"/>
</dbReference>
<dbReference type="EMBL" id="SACR01000009">
    <property type="protein sequence ID" value="RVU42853.1"/>
    <property type="molecule type" value="Genomic_DNA"/>
</dbReference>
<keyword evidence="3" id="KW-0349">Heme</keyword>
<feature type="chain" id="PRO_5019275558" description="Cytochrome c domain-containing protein" evidence="5">
    <location>
        <begin position="34"/>
        <end position="358"/>
    </location>
</feature>
<dbReference type="SUPFAM" id="SSF52833">
    <property type="entry name" value="Thioredoxin-like"/>
    <property type="match status" value="1"/>
</dbReference>
<evidence type="ECO:0000256" key="2">
    <source>
        <dbReference type="ARBA" id="ARBA00023004"/>
    </source>
</evidence>
<evidence type="ECO:0000313" key="7">
    <source>
        <dbReference type="EMBL" id="RVU42853.1"/>
    </source>
</evidence>
<dbReference type="PROSITE" id="PS51007">
    <property type="entry name" value="CYTC"/>
    <property type="match status" value="1"/>
</dbReference>
<evidence type="ECO:0000256" key="1">
    <source>
        <dbReference type="ARBA" id="ARBA00022723"/>
    </source>
</evidence>
<evidence type="ECO:0000256" key="3">
    <source>
        <dbReference type="PROSITE-ProRule" id="PRU00433"/>
    </source>
</evidence>
<feature type="signal peptide" evidence="5">
    <location>
        <begin position="1"/>
        <end position="33"/>
    </location>
</feature>
<dbReference type="InterPro" id="IPR039555">
    <property type="entry name" value="TraF/TrbB"/>
</dbReference>
<keyword evidence="2 3" id="KW-0408">Iron</keyword>
<dbReference type="InterPro" id="IPR036249">
    <property type="entry name" value="Thioredoxin-like_sf"/>
</dbReference>
<gene>
    <name evidence="7" type="ORF">EOE66_21505</name>
</gene>